<dbReference type="AlphaFoldDB" id="A0A1G6X0H2"/>
<organism evidence="1 2">
    <name type="scientific">Nocardioides lianchengensis</name>
    <dbReference type="NCBI Taxonomy" id="1045774"/>
    <lineage>
        <taxon>Bacteria</taxon>
        <taxon>Bacillati</taxon>
        <taxon>Actinomycetota</taxon>
        <taxon>Actinomycetes</taxon>
        <taxon>Propionibacteriales</taxon>
        <taxon>Nocardioidaceae</taxon>
        <taxon>Nocardioides</taxon>
    </lineage>
</organism>
<keyword evidence="2" id="KW-1185">Reference proteome</keyword>
<proteinExistence type="predicted"/>
<dbReference type="STRING" id="1045774.SAMN05421872_110126"/>
<evidence type="ECO:0000313" key="1">
    <source>
        <dbReference type="EMBL" id="SDD71672.1"/>
    </source>
</evidence>
<protein>
    <submittedName>
        <fullName evidence="1">Uncharacterized protein</fullName>
    </submittedName>
</protein>
<accession>A0A1G6X0H2</accession>
<evidence type="ECO:0000313" key="2">
    <source>
        <dbReference type="Proteomes" id="UP000199034"/>
    </source>
</evidence>
<name>A0A1G6X0H2_9ACTN</name>
<reference evidence="1 2" key="1">
    <citation type="submission" date="2016-10" db="EMBL/GenBank/DDBJ databases">
        <authorList>
            <person name="de Groot N.N."/>
        </authorList>
    </citation>
    <scope>NUCLEOTIDE SEQUENCE [LARGE SCALE GENOMIC DNA]</scope>
    <source>
        <strain evidence="1 2">CGMCC 4.6858</strain>
    </source>
</reference>
<dbReference type="Proteomes" id="UP000199034">
    <property type="component" value="Unassembled WGS sequence"/>
</dbReference>
<dbReference type="EMBL" id="FMZM01000010">
    <property type="protein sequence ID" value="SDD71672.1"/>
    <property type="molecule type" value="Genomic_DNA"/>
</dbReference>
<sequence length="51" mass="5331">MRAEVQIRVAAVDVVTTRIEAGRDGAIRLTLTAVCPTMPLTGGRLAGIRPG</sequence>
<gene>
    <name evidence="1" type="ORF">SAMN05421872_110126</name>
</gene>